<protein>
    <submittedName>
        <fullName evidence="3">Uncharacterized protein LOC121137579</fullName>
    </submittedName>
</protein>
<sequence>MQLCMPQAMKPELSALPITGLTERFQSFKVVPIEPEIFPYSSTSEEESQDTLLEEEPTQYEPVVPIEPEIAPCLPNAEQECQDTLVEVEPPQQQPVVPIEPEIAPCLPNAEQECQDTLVEWEPTQHQPVFPAPAYRATSPRYQRRPPVTMVKVLSKKRRTVSKMRRITRRKRPVVPRDTRRPQVQTGTFREGTQREMEGTVEMQ</sequence>
<evidence type="ECO:0000313" key="3">
    <source>
        <dbReference type="RefSeq" id="XP_040596087.1"/>
    </source>
</evidence>
<feature type="compositionally biased region" description="Basic residues" evidence="1">
    <location>
        <begin position="156"/>
        <end position="174"/>
    </location>
</feature>
<organism evidence="2 3">
    <name type="scientific">Mesocricetus auratus</name>
    <name type="common">Golden hamster</name>
    <dbReference type="NCBI Taxonomy" id="10036"/>
    <lineage>
        <taxon>Eukaryota</taxon>
        <taxon>Metazoa</taxon>
        <taxon>Chordata</taxon>
        <taxon>Craniata</taxon>
        <taxon>Vertebrata</taxon>
        <taxon>Euteleostomi</taxon>
        <taxon>Mammalia</taxon>
        <taxon>Eutheria</taxon>
        <taxon>Euarchontoglires</taxon>
        <taxon>Glires</taxon>
        <taxon>Rodentia</taxon>
        <taxon>Myomorpha</taxon>
        <taxon>Muroidea</taxon>
        <taxon>Cricetidae</taxon>
        <taxon>Cricetinae</taxon>
        <taxon>Mesocricetus</taxon>
    </lineage>
</organism>
<keyword evidence="2" id="KW-1185">Reference proteome</keyword>
<feature type="region of interest" description="Disordered" evidence="1">
    <location>
        <begin position="156"/>
        <end position="204"/>
    </location>
</feature>
<evidence type="ECO:0000256" key="1">
    <source>
        <dbReference type="SAM" id="MobiDB-lite"/>
    </source>
</evidence>
<dbReference type="RefSeq" id="XP_040596087.1">
    <property type="nucleotide sequence ID" value="XM_040740153.1"/>
</dbReference>
<reference evidence="3" key="1">
    <citation type="submission" date="2025-08" db="UniProtKB">
        <authorList>
            <consortium name="RefSeq"/>
        </authorList>
    </citation>
    <scope>IDENTIFICATION</scope>
    <source>
        <tissue evidence="3">Liver</tissue>
    </source>
</reference>
<dbReference type="GeneID" id="121137579"/>
<name>A0ABM2WZK6_MESAU</name>
<gene>
    <name evidence="3" type="primary">LOC121137579</name>
</gene>
<dbReference type="Proteomes" id="UP000886700">
    <property type="component" value="Unplaced"/>
</dbReference>
<accession>A0ABM2WZK6</accession>
<proteinExistence type="predicted"/>
<evidence type="ECO:0000313" key="2">
    <source>
        <dbReference type="Proteomes" id="UP000886700"/>
    </source>
</evidence>